<dbReference type="Gene3D" id="3.30.530.20">
    <property type="match status" value="1"/>
</dbReference>
<accession>A0ABP9Q7R0</accession>
<name>A0ABP9Q7R0_9PSEU</name>
<dbReference type="Proteomes" id="UP001428817">
    <property type="component" value="Unassembled WGS sequence"/>
</dbReference>
<evidence type="ECO:0000313" key="1">
    <source>
        <dbReference type="EMBL" id="GAA5156936.1"/>
    </source>
</evidence>
<dbReference type="EMBL" id="BAABJP010000015">
    <property type="protein sequence ID" value="GAA5156936.1"/>
    <property type="molecule type" value="Genomic_DNA"/>
</dbReference>
<reference evidence="2" key="1">
    <citation type="journal article" date="2019" name="Int. J. Syst. Evol. Microbiol.">
        <title>The Global Catalogue of Microorganisms (GCM) 10K type strain sequencing project: providing services to taxonomists for standard genome sequencing and annotation.</title>
        <authorList>
            <consortium name="The Broad Institute Genomics Platform"/>
            <consortium name="The Broad Institute Genome Sequencing Center for Infectious Disease"/>
            <person name="Wu L."/>
            <person name="Ma J."/>
        </authorList>
    </citation>
    <scope>NUCLEOTIDE SEQUENCE [LARGE SCALE GENOMIC DNA]</scope>
    <source>
        <strain evidence="2">JCM 18303</strain>
    </source>
</reference>
<evidence type="ECO:0000313" key="2">
    <source>
        <dbReference type="Proteomes" id="UP001428817"/>
    </source>
</evidence>
<dbReference type="InterPro" id="IPR023393">
    <property type="entry name" value="START-like_dom_sf"/>
</dbReference>
<dbReference type="RefSeq" id="WP_185059468.1">
    <property type="nucleotide sequence ID" value="NZ_BAABJP010000015.1"/>
</dbReference>
<organism evidence="1 2">
    <name type="scientific">Pseudonocardia eucalypti</name>
    <dbReference type="NCBI Taxonomy" id="648755"/>
    <lineage>
        <taxon>Bacteria</taxon>
        <taxon>Bacillati</taxon>
        <taxon>Actinomycetota</taxon>
        <taxon>Actinomycetes</taxon>
        <taxon>Pseudonocardiales</taxon>
        <taxon>Pseudonocardiaceae</taxon>
        <taxon>Pseudonocardia</taxon>
    </lineage>
</organism>
<protein>
    <submittedName>
        <fullName evidence="1">SRPBCC family protein</fullName>
    </submittedName>
</protein>
<comment type="caution">
    <text evidence="1">The sequence shown here is derived from an EMBL/GenBank/DDBJ whole genome shotgun (WGS) entry which is preliminary data.</text>
</comment>
<dbReference type="SUPFAM" id="SSF55961">
    <property type="entry name" value="Bet v1-like"/>
    <property type="match status" value="1"/>
</dbReference>
<proteinExistence type="predicted"/>
<keyword evidence="2" id="KW-1185">Reference proteome</keyword>
<gene>
    <name evidence="1" type="ORF">GCM10023321_34020</name>
</gene>
<sequence>MTPLRVTALTMVNKPAAEVHTALLDYEQVRPALLTEEFTDYQVHGTEVGWTLLVDERRPKFLYRMFGAHKRPTWACRAHVEAGELSVVERDTERPLVTTWTVTPNGETRCVVQVQLDWEGPDGTRARLREKLALRKTYETLLSNLHEHFEPKRPRK</sequence>